<keyword evidence="3" id="KW-1185">Reference proteome</keyword>
<organism evidence="2 3">
    <name type="scientific">Aeromonas phage AS-zj</name>
    <dbReference type="NCBI Taxonomy" id="2024208"/>
    <lineage>
        <taxon>Viruses</taxon>
        <taxon>Duplodnaviria</taxon>
        <taxon>Heunggongvirae</taxon>
        <taxon>Uroviricota</taxon>
        <taxon>Caudoviricetes</taxon>
        <taxon>Pantevenvirales</taxon>
        <taxon>Straboviridae</taxon>
        <taxon>Emmerichvirinae</taxon>
        <taxon>Ceceduovirus</taxon>
        <taxon>Ceceduovirus aszj</taxon>
    </lineage>
</organism>
<dbReference type="GeneID" id="55604584"/>
<name>A0A223LE66_9CAUD</name>
<evidence type="ECO:0000313" key="3">
    <source>
        <dbReference type="Proteomes" id="UP000226092"/>
    </source>
</evidence>
<sequence length="41" mass="4597">MTNFEFAMKRAKFQITKHKETLICAGIVGVVLFVVIPMLNG</sequence>
<accession>A0A223LE66</accession>
<protein>
    <submittedName>
        <fullName evidence="2">Uncharacterized protein</fullName>
    </submittedName>
</protein>
<evidence type="ECO:0000313" key="2">
    <source>
        <dbReference type="EMBL" id="ASU00335.1"/>
    </source>
</evidence>
<feature type="transmembrane region" description="Helical" evidence="1">
    <location>
        <begin position="21"/>
        <end position="39"/>
    </location>
</feature>
<keyword evidence="1" id="KW-0472">Membrane</keyword>
<reference evidence="2 3" key="1">
    <citation type="submission" date="2017-07" db="EMBL/GenBank/DDBJ databases">
        <title>In vitro design and evaluation of phage cocktails against multidrug-resistant Aeromonas salmonicida.</title>
        <authorList>
            <person name="Chen L."/>
            <person name="Yuan S."/>
            <person name="Ma Y."/>
        </authorList>
    </citation>
    <scope>NUCLEOTIDE SEQUENCE [LARGE SCALE GENOMIC DNA]</scope>
</reference>
<keyword evidence="1" id="KW-0812">Transmembrane</keyword>
<dbReference type="Proteomes" id="UP000226092">
    <property type="component" value="Segment"/>
</dbReference>
<proteinExistence type="predicted"/>
<keyword evidence="1" id="KW-1133">Transmembrane helix</keyword>
<dbReference type="EMBL" id="MF448340">
    <property type="protein sequence ID" value="ASU00335.1"/>
    <property type="molecule type" value="Genomic_DNA"/>
</dbReference>
<dbReference type="RefSeq" id="YP_009834517.1">
    <property type="nucleotide sequence ID" value="NC_048673.1"/>
</dbReference>
<evidence type="ECO:0000256" key="1">
    <source>
        <dbReference type="SAM" id="Phobius"/>
    </source>
</evidence>
<dbReference type="KEGG" id="vg:55604584"/>